<keyword evidence="6 10" id="KW-0862">Zinc</keyword>
<evidence type="ECO:0000256" key="7">
    <source>
        <dbReference type="ARBA" id="ARBA00022989"/>
    </source>
</evidence>
<gene>
    <name evidence="14" type="ORF">J0M35_16615</name>
</gene>
<dbReference type="AlphaFoldDB" id="A0A8J7TPF6"/>
<dbReference type="PANTHER" id="PTHR43221:SF2">
    <property type="entry name" value="PROTEASE HTPX HOMOLOG"/>
    <property type="match status" value="1"/>
</dbReference>
<evidence type="ECO:0000256" key="8">
    <source>
        <dbReference type="ARBA" id="ARBA00023049"/>
    </source>
</evidence>
<dbReference type="Proteomes" id="UP000664277">
    <property type="component" value="Unassembled WGS sequence"/>
</dbReference>
<keyword evidence="5 10" id="KW-0378">Hydrolase</keyword>
<keyword evidence="7 12" id="KW-1133">Transmembrane helix</keyword>
<dbReference type="InterPro" id="IPR050083">
    <property type="entry name" value="HtpX_protease"/>
</dbReference>
<evidence type="ECO:0000256" key="6">
    <source>
        <dbReference type="ARBA" id="ARBA00022833"/>
    </source>
</evidence>
<organism evidence="14 15">
    <name type="scientific">Candidatus Obscuribacter phosphatis</name>
    <dbReference type="NCBI Taxonomy" id="1906157"/>
    <lineage>
        <taxon>Bacteria</taxon>
        <taxon>Bacillati</taxon>
        <taxon>Candidatus Melainabacteria</taxon>
        <taxon>Candidatus Obscuribacterales</taxon>
        <taxon>Candidatus Obscuribacteraceae</taxon>
        <taxon>Candidatus Obscuribacter</taxon>
    </lineage>
</organism>
<feature type="transmembrane region" description="Helical" evidence="12">
    <location>
        <begin position="38"/>
        <end position="59"/>
    </location>
</feature>
<keyword evidence="8 10" id="KW-0482">Metalloprotease</keyword>
<feature type="transmembrane region" description="Helical" evidence="12">
    <location>
        <begin position="65"/>
        <end position="84"/>
    </location>
</feature>
<evidence type="ECO:0000256" key="9">
    <source>
        <dbReference type="ARBA" id="ARBA00023136"/>
    </source>
</evidence>
<feature type="compositionally biased region" description="Basic and acidic residues" evidence="11">
    <location>
        <begin position="375"/>
        <end position="406"/>
    </location>
</feature>
<keyword evidence="4" id="KW-0479">Metal-binding</keyword>
<evidence type="ECO:0000256" key="3">
    <source>
        <dbReference type="ARBA" id="ARBA00022692"/>
    </source>
</evidence>
<dbReference type="PANTHER" id="PTHR43221">
    <property type="entry name" value="PROTEASE HTPX"/>
    <property type="match status" value="1"/>
</dbReference>
<keyword evidence="2 10" id="KW-0645">Protease</keyword>
<sequence length="406" mass="45037">MLAKQFNSKRKDFDMKNHKPVHGDIDQKSIDRQLRINWIRTIFGILLMGGLSFAGLVLLGVNLTVATVILFVFTVALPLFGWWNSANLVLKMMRCQRPNLSDPDHARLVRLVDELYPLTGLTTKPQVYISPLPIPNAFATGRSPANSFIAATEGLFLVGLEDREIKAILAHELAHVKSRDVAITSLVAVLGSLFSILLAGAAPGMFNACFSHKSDEKDGLLDKLSSKVKRQKKRFADPATAVTGFFITLVVFYIMSIFVKLVTLFVSRSRESAADVLAANWTRDPCALATALQKIVDWMNRNRAALQLKILLGGMEPLLFVSLHEGEEGLDPKPPQGLLARLRKWIGHLGDNHPPVEDRVALLDGLAGSACPRMSDIRKAEAQKRQDERRRHEAQHRGNGSDKQDK</sequence>
<feature type="transmembrane region" description="Helical" evidence="12">
    <location>
        <begin position="181"/>
        <end position="202"/>
    </location>
</feature>
<reference evidence="14" key="1">
    <citation type="submission" date="2021-02" db="EMBL/GenBank/DDBJ databases">
        <title>Genome-Resolved Metagenomics of a Microbial Community Performing Photosynthetic Biological Nutrient Removal.</title>
        <authorList>
            <person name="Mcdaniel E.A."/>
        </authorList>
    </citation>
    <scope>NUCLEOTIDE SEQUENCE</scope>
    <source>
        <strain evidence="14">UWPOB_OBS1</strain>
    </source>
</reference>
<dbReference type="EMBL" id="JAFLCK010000028">
    <property type="protein sequence ID" value="MBN8661993.1"/>
    <property type="molecule type" value="Genomic_DNA"/>
</dbReference>
<name>A0A8J7TPF6_9BACT</name>
<dbReference type="InterPro" id="IPR001915">
    <property type="entry name" value="Peptidase_M48"/>
</dbReference>
<feature type="domain" description="Peptidase M48" evidence="13">
    <location>
        <begin position="106"/>
        <end position="365"/>
    </location>
</feature>
<feature type="transmembrane region" description="Helical" evidence="12">
    <location>
        <begin position="239"/>
        <end position="262"/>
    </location>
</feature>
<keyword evidence="9 12" id="KW-0472">Membrane</keyword>
<dbReference type="Gene3D" id="3.30.2010.10">
    <property type="entry name" value="Metalloproteases ('zincins'), catalytic domain"/>
    <property type="match status" value="1"/>
</dbReference>
<evidence type="ECO:0000259" key="13">
    <source>
        <dbReference type="Pfam" id="PF01435"/>
    </source>
</evidence>
<evidence type="ECO:0000256" key="10">
    <source>
        <dbReference type="RuleBase" id="RU003983"/>
    </source>
</evidence>
<accession>A0A8J7TPF6</accession>
<evidence type="ECO:0000256" key="5">
    <source>
        <dbReference type="ARBA" id="ARBA00022801"/>
    </source>
</evidence>
<evidence type="ECO:0000313" key="15">
    <source>
        <dbReference type="Proteomes" id="UP000664277"/>
    </source>
</evidence>
<dbReference type="GO" id="GO:0004222">
    <property type="term" value="F:metalloendopeptidase activity"/>
    <property type="evidence" value="ECO:0007669"/>
    <property type="project" value="InterPro"/>
</dbReference>
<evidence type="ECO:0000256" key="2">
    <source>
        <dbReference type="ARBA" id="ARBA00022670"/>
    </source>
</evidence>
<evidence type="ECO:0000256" key="1">
    <source>
        <dbReference type="ARBA" id="ARBA00022475"/>
    </source>
</evidence>
<comment type="similarity">
    <text evidence="10">Belongs to the peptidase M48 family.</text>
</comment>
<evidence type="ECO:0000256" key="11">
    <source>
        <dbReference type="SAM" id="MobiDB-lite"/>
    </source>
</evidence>
<dbReference type="GO" id="GO:0006508">
    <property type="term" value="P:proteolysis"/>
    <property type="evidence" value="ECO:0007669"/>
    <property type="project" value="UniProtKB-KW"/>
</dbReference>
<protein>
    <submittedName>
        <fullName evidence="14">M48 family metalloprotease</fullName>
    </submittedName>
</protein>
<evidence type="ECO:0000313" key="14">
    <source>
        <dbReference type="EMBL" id="MBN8661993.1"/>
    </source>
</evidence>
<feature type="region of interest" description="Disordered" evidence="11">
    <location>
        <begin position="374"/>
        <end position="406"/>
    </location>
</feature>
<evidence type="ECO:0000256" key="4">
    <source>
        <dbReference type="ARBA" id="ARBA00022723"/>
    </source>
</evidence>
<comment type="cofactor">
    <cofactor evidence="10">
        <name>Zn(2+)</name>
        <dbReference type="ChEBI" id="CHEBI:29105"/>
    </cofactor>
    <text evidence="10">Binds 1 zinc ion per subunit.</text>
</comment>
<keyword evidence="1" id="KW-1003">Cell membrane</keyword>
<comment type="caution">
    <text evidence="14">The sequence shown here is derived from an EMBL/GenBank/DDBJ whole genome shotgun (WGS) entry which is preliminary data.</text>
</comment>
<dbReference type="GO" id="GO:0046872">
    <property type="term" value="F:metal ion binding"/>
    <property type="evidence" value="ECO:0007669"/>
    <property type="project" value="UniProtKB-KW"/>
</dbReference>
<keyword evidence="3 12" id="KW-0812">Transmembrane</keyword>
<dbReference type="Pfam" id="PF01435">
    <property type="entry name" value="Peptidase_M48"/>
    <property type="match status" value="1"/>
</dbReference>
<proteinExistence type="inferred from homology"/>
<evidence type="ECO:0000256" key="12">
    <source>
        <dbReference type="SAM" id="Phobius"/>
    </source>
</evidence>